<evidence type="ECO:0000313" key="2">
    <source>
        <dbReference type="EMBL" id="MEV5506843.1"/>
    </source>
</evidence>
<reference evidence="2 3" key="1">
    <citation type="submission" date="2024-06" db="EMBL/GenBank/DDBJ databases">
        <title>The Natural Products Discovery Center: Release of the First 8490 Sequenced Strains for Exploring Actinobacteria Biosynthetic Diversity.</title>
        <authorList>
            <person name="Kalkreuter E."/>
            <person name="Kautsar S.A."/>
            <person name="Yang D."/>
            <person name="Bader C.D."/>
            <person name="Teijaro C.N."/>
            <person name="Fluegel L."/>
            <person name="Davis C.M."/>
            <person name="Simpson J.R."/>
            <person name="Lauterbach L."/>
            <person name="Steele A.D."/>
            <person name="Gui C."/>
            <person name="Meng S."/>
            <person name="Li G."/>
            <person name="Viehrig K."/>
            <person name="Ye F."/>
            <person name="Su P."/>
            <person name="Kiefer A.F."/>
            <person name="Nichols A."/>
            <person name="Cepeda A.J."/>
            <person name="Yan W."/>
            <person name="Fan B."/>
            <person name="Jiang Y."/>
            <person name="Adhikari A."/>
            <person name="Zheng C.-J."/>
            <person name="Schuster L."/>
            <person name="Cowan T.M."/>
            <person name="Smanski M.J."/>
            <person name="Chevrette M.G."/>
            <person name="De Carvalho L.P.S."/>
            <person name="Shen B."/>
        </authorList>
    </citation>
    <scope>NUCLEOTIDE SEQUENCE [LARGE SCALE GENOMIC DNA]</scope>
    <source>
        <strain evidence="2 3">NPDC052347</strain>
    </source>
</reference>
<organism evidence="2 3">
    <name type="scientific">Streptomyces orinoci</name>
    <name type="common">Streptoverticillium orinoci</name>
    <dbReference type="NCBI Taxonomy" id="67339"/>
    <lineage>
        <taxon>Bacteria</taxon>
        <taxon>Bacillati</taxon>
        <taxon>Actinomycetota</taxon>
        <taxon>Actinomycetes</taxon>
        <taxon>Kitasatosporales</taxon>
        <taxon>Streptomycetaceae</taxon>
        <taxon>Streptomyces</taxon>
    </lineage>
</organism>
<protein>
    <submittedName>
        <fullName evidence="2">DUF397 domain-containing protein</fullName>
    </submittedName>
</protein>
<dbReference type="Proteomes" id="UP001552594">
    <property type="component" value="Unassembled WGS sequence"/>
</dbReference>
<feature type="domain" description="DUF397" evidence="1">
    <location>
        <begin position="5"/>
        <end position="52"/>
    </location>
</feature>
<dbReference type="Pfam" id="PF04149">
    <property type="entry name" value="DUF397"/>
    <property type="match status" value="1"/>
</dbReference>
<dbReference type="RefSeq" id="WP_109280919.1">
    <property type="nucleotide sequence ID" value="NZ_JBFAUK010000006.1"/>
</dbReference>
<evidence type="ECO:0000259" key="1">
    <source>
        <dbReference type="Pfam" id="PF04149"/>
    </source>
</evidence>
<proteinExistence type="predicted"/>
<dbReference type="EMBL" id="JBFAUK010000006">
    <property type="protein sequence ID" value="MEV5506843.1"/>
    <property type="molecule type" value="Genomic_DNA"/>
</dbReference>
<name>A0ABV3JVC4_STRON</name>
<keyword evidence="3" id="KW-1185">Reference proteome</keyword>
<dbReference type="InterPro" id="IPR007278">
    <property type="entry name" value="DUF397"/>
</dbReference>
<evidence type="ECO:0000313" key="3">
    <source>
        <dbReference type="Proteomes" id="UP001552594"/>
    </source>
</evidence>
<gene>
    <name evidence="2" type="ORF">AB0L16_10235</name>
</gene>
<accession>A0ABV3JVC4</accession>
<sequence length="75" mass="8042">MTGISWKKSPFSTDGNDCIELSRNGGTAFLRESADPEVVLRIGLRALRALFGSIGAGRDSSTPLCDVPHRSEFCA</sequence>
<comment type="caution">
    <text evidence="2">The sequence shown here is derived from an EMBL/GenBank/DDBJ whole genome shotgun (WGS) entry which is preliminary data.</text>
</comment>